<dbReference type="EMBL" id="SGJB01000009">
    <property type="protein sequence ID" value="TQQ84530.1"/>
    <property type="molecule type" value="Genomic_DNA"/>
</dbReference>
<organism evidence="12 13">
    <name type="scientific">Peptacetobacter hominis</name>
    <dbReference type="NCBI Taxonomy" id="2743610"/>
    <lineage>
        <taxon>Bacteria</taxon>
        <taxon>Bacillati</taxon>
        <taxon>Bacillota</taxon>
        <taxon>Clostridia</taxon>
        <taxon>Peptostreptococcales</taxon>
        <taxon>Peptostreptococcaceae</taxon>
        <taxon>Peptacetobacter</taxon>
    </lineage>
</organism>
<dbReference type="GO" id="GO:0004765">
    <property type="term" value="F:shikimate kinase activity"/>
    <property type="evidence" value="ECO:0007669"/>
    <property type="project" value="UniProtKB-UniRule"/>
</dbReference>
<evidence type="ECO:0000256" key="8">
    <source>
        <dbReference type="ARBA" id="ARBA00022840"/>
    </source>
</evidence>
<feature type="binding site" evidence="11">
    <location>
        <begin position="20"/>
        <end position="25"/>
    </location>
    <ligand>
        <name>ATP</name>
        <dbReference type="ChEBI" id="CHEBI:30616"/>
    </ligand>
</feature>
<feature type="binding site" evidence="11">
    <location>
        <position position="88"/>
    </location>
    <ligand>
        <name>substrate</name>
    </ligand>
</feature>
<comment type="caution">
    <text evidence="12">The sequence shown here is derived from an EMBL/GenBank/DDBJ whole genome shotgun (WGS) entry which is preliminary data.</text>
</comment>
<reference evidence="12 13" key="1">
    <citation type="submission" date="2019-02" db="EMBL/GenBank/DDBJ databases">
        <title>Peptostreptococcaceae bacterium ZHW00191 nov., a new bacterium isolated from the human gut.</title>
        <authorList>
            <person name="Zhou H.-W."/>
            <person name="Chen X.-J."/>
        </authorList>
    </citation>
    <scope>NUCLEOTIDE SEQUENCE [LARGE SCALE GENOMIC DNA]</scope>
    <source>
        <strain evidence="12 13">ZHW00191</strain>
    </source>
</reference>
<feature type="binding site" evidence="11">
    <location>
        <position position="66"/>
    </location>
    <ligand>
        <name>substrate</name>
    </ligand>
</feature>
<dbReference type="EC" id="2.7.1.71" evidence="3 11"/>
<dbReference type="Gene3D" id="3.40.50.300">
    <property type="entry name" value="P-loop containing nucleotide triphosphate hydrolases"/>
    <property type="match status" value="1"/>
</dbReference>
<dbReference type="OrthoDB" id="9800332at2"/>
<dbReference type="PROSITE" id="PS01128">
    <property type="entry name" value="SHIKIMATE_KINASE"/>
    <property type="match status" value="1"/>
</dbReference>
<comment type="subcellular location">
    <subcellularLocation>
        <location evidence="11">Cytoplasm</location>
    </subcellularLocation>
</comment>
<dbReference type="PRINTS" id="PR01100">
    <property type="entry name" value="SHIKIMTKNASE"/>
</dbReference>
<evidence type="ECO:0000256" key="10">
    <source>
        <dbReference type="ARBA" id="ARBA00048567"/>
    </source>
</evidence>
<feature type="binding site" evidence="11">
    <location>
        <position position="145"/>
    </location>
    <ligand>
        <name>substrate</name>
    </ligand>
</feature>
<dbReference type="HAMAP" id="MF_00109">
    <property type="entry name" value="Shikimate_kinase"/>
    <property type="match status" value="1"/>
</dbReference>
<keyword evidence="7 11" id="KW-0418">Kinase</keyword>
<evidence type="ECO:0000256" key="9">
    <source>
        <dbReference type="ARBA" id="ARBA00023141"/>
    </source>
</evidence>
<dbReference type="InterPro" id="IPR027417">
    <property type="entry name" value="P-loop_NTPase"/>
</dbReference>
<dbReference type="RefSeq" id="WP_142536005.1">
    <property type="nucleotide sequence ID" value="NZ_SGJB01000009.1"/>
</dbReference>
<keyword evidence="11" id="KW-0460">Magnesium</keyword>
<accession>A0A544QV30</accession>
<proteinExistence type="inferred from homology"/>
<comment type="caution">
    <text evidence="11">Lacks conserved residue(s) required for the propagation of feature annotation.</text>
</comment>
<keyword evidence="6 11" id="KW-0547">Nucleotide-binding</keyword>
<comment type="catalytic activity">
    <reaction evidence="10 11">
        <text>shikimate + ATP = 3-phosphoshikimate + ADP + H(+)</text>
        <dbReference type="Rhea" id="RHEA:13121"/>
        <dbReference type="ChEBI" id="CHEBI:15378"/>
        <dbReference type="ChEBI" id="CHEBI:30616"/>
        <dbReference type="ChEBI" id="CHEBI:36208"/>
        <dbReference type="ChEBI" id="CHEBI:145989"/>
        <dbReference type="ChEBI" id="CHEBI:456216"/>
        <dbReference type="EC" id="2.7.1.71"/>
    </reaction>
</comment>
<dbReference type="UniPathway" id="UPA00053">
    <property type="reaction ID" value="UER00088"/>
</dbReference>
<gene>
    <name evidence="11" type="primary">aroK</name>
    <name evidence="12" type="ORF">EXD82_05940</name>
</gene>
<evidence type="ECO:0000256" key="6">
    <source>
        <dbReference type="ARBA" id="ARBA00022741"/>
    </source>
</evidence>
<feature type="binding site" evidence="11">
    <location>
        <position position="42"/>
    </location>
    <ligand>
        <name>substrate</name>
    </ligand>
</feature>
<dbReference type="InterPro" id="IPR000623">
    <property type="entry name" value="Shikimate_kinase/TSH1"/>
</dbReference>
<evidence type="ECO:0000313" key="12">
    <source>
        <dbReference type="EMBL" id="TQQ84530.1"/>
    </source>
</evidence>
<sequence length="183" mass="20691">MKNRFRCLKNKNIVLIGFMGSGKTTISDYLSKAMGRKKIDTDILIKKREKCSIIEIFENYGEEYFRNLESEVVSEISDMKNCIISCGGGTVLRHENVENLKKNGIIVLLSAKPKTVLIRVKNSDSRPILNGNMNEHFIKELMDKRSFSYMSVADIVVDTDNKSIISISDEIIDKAAIFASSEK</sequence>
<keyword evidence="11" id="KW-0479">Metal-binding</keyword>
<name>A0A544QV30_9FIRM</name>
<dbReference type="AlphaFoldDB" id="A0A544QV30"/>
<evidence type="ECO:0000256" key="4">
    <source>
        <dbReference type="ARBA" id="ARBA00022605"/>
    </source>
</evidence>
<comment type="function">
    <text evidence="11">Catalyzes the specific phosphorylation of the 3-hydroxyl group of shikimic acid using ATP as a cosubstrate.</text>
</comment>
<dbReference type="GO" id="GO:0009073">
    <property type="term" value="P:aromatic amino acid family biosynthetic process"/>
    <property type="evidence" value="ECO:0007669"/>
    <property type="project" value="UniProtKB-KW"/>
</dbReference>
<evidence type="ECO:0000313" key="13">
    <source>
        <dbReference type="Proteomes" id="UP000317863"/>
    </source>
</evidence>
<dbReference type="InterPro" id="IPR031322">
    <property type="entry name" value="Shikimate/glucono_kinase"/>
</dbReference>
<evidence type="ECO:0000256" key="5">
    <source>
        <dbReference type="ARBA" id="ARBA00022679"/>
    </source>
</evidence>
<evidence type="ECO:0000256" key="7">
    <source>
        <dbReference type="ARBA" id="ARBA00022777"/>
    </source>
</evidence>
<dbReference type="Pfam" id="PF01202">
    <property type="entry name" value="SKI"/>
    <property type="match status" value="1"/>
</dbReference>
<feature type="binding site" evidence="11">
    <location>
        <position position="126"/>
    </location>
    <ligand>
        <name>ATP</name>
        <dbReference type="ChEBI" id="CHEBI:30616"/>
    </ligand>
</feature>
<comment type="similarity">
    <text evidence="2 11">Belongs to the shikimate kinase family.</text>
</comment>
<evidence type="ECO:0000256" key="1">
    <source>
        <dbReference type="ARBA" id="ARBA00004842"/>
    </source>
</evidence>
<dbReference type="Proteomes" id="UP000317863">
    <property type="component" value="Unassembled WGS sequence"/>
</dbReference>
<dbReference type="GO" id="GO:0000287">
    <property type="term" value="F:magnesium ion binding"/>
    <property type="evidence" value="ECO:0007669"/>
    <property type="project" value="UniProtKB-UniRule"/>
</dbReference>
<keyword evidence="9 11" id="KW-0057">Aromatic amino acid biosynthesis</keyword>
<dbReference type="GO" id="GO:0005829">
    <property type="term" value="C:cytosol"/>
    <property type="evidence" value="ECO:0007669"/>
    <property type="project" value="TreeGrafter"/>
</dbReference>
<protein>
    <recommendedName>
        <fullName evidence="3 11">Shikimate kinase</fullName>
        <shortName evidence="11">SK</shortName>
        <ecNumber evidence="3 11">2.7.1.71</ecNumber>
    </recommendedName>
</protein>
<dbReference type="GO" id="GO:0008652">
    <property type="term" value="P:amino acid biosynthetic process"/>
    <property type="evidence" value="ECO:0007669"/>
    <property type="project" value="UniProtKB-KW"/>
</dbReference>
<dbReference type="CDD" id="cd00464">
    <property type="entry name" value="SK"/>
    <property type="match status" value="1"/>
</dbReference>
<dbReference type="PANTHER" id="PTHR21087">
    <property type="entry name" value="SHIKIMATE KINASE"/>
    <property type="match status" value="1"/>
</dbReference>
<keyword evidence="4 11" id="KW-0028">Amino-acid biosynthesis</keyword>
<dbReference type="GO" id="GO:0005524">
    <property type="term" value="F:ATP binding"/>
    <property type="evidence" value="ECO:0007669"/>
    <property type="project" value="UniProtKB-UniRule"/>
</dbReference>
<keyword evidence="8 11" id="KW-0067">ATP-binding</keyword>
<comment type="pathway">
    <text evidence="1 11">Metabolic intermediate biosynthesis; chorismate biosynthesis; chorismate from D-erythrose 4-phosphate and phosphoenolpyruvate: step 5/7.</text>
</comment>
<evidence type="ECO:0000256" key="3">
    <source>
        <dbReference type="ARBA" id="ARBA00012154"/>
    </source>
</evidence>
<comment type="subunit">
    <text evidence="11">Monomer.</text>
</comment>
<evidence type="ECO:0000256" key="11">
    <source>
        <dbReference type="HAMAP-Rule" id="MF_00109"/>
    </source>
</evidence>
<comment type="cofactor">
    <cofactor evidence="11">
        <name>Mg(2+)</name>
        <dbReference type="ChEBI" id="CHEBI:18420"/>
    </cofactor>
    <text evidence="11">Binds 1 Mg(2+) ion per subunit.</text>
</comment>
<feature type="binding site" evidence="11">
    <location>
        <position position="24"/>
    </location>
    <ligand>
        <name>Mg(2+)</name>
        <dbReference type="ChEBI" id="CHEBI:18420"/>
    </ligand>
</feature>
<dbReference type="SUPFAM" id="SSF52540">
    <property type="entry name" value="P-loop containing nucleoside triphosphate hydrolases"/>
    <property type="match status" value="1"/>
</dbReference>
<keyword evidence="5 11" id="KW-0808">Transferase</keyword>
<keyword evidence="11" id="KW-0963">Cytoplasm</keyword>
<evidence type="ECO:0000256" key="2">
    <source>
        <dbReference type="ARBA" id="ARBA00006997"/>
    </source>
</evidence>
<dbReference type="InterPro" id="IPR023000">
    <property type="entry name" value="Shikimate_kinase_CS"/>
</dbReference>
<keyword evidence="13" id="KW-1185">Reference proteome</keyword>
<dbReference type="PANTHER" id="PTHR21087:SF16">
    <property type="entry name" value="SHIKIMATE KINASE 1, CHLOROPLASTIC"/>
    <property type="match status" value="1"/>
</dbReference>
<dbReference type="GO" id="GO:0009423">
    <property type="term" value="P:chorismate biosynthetic process"/>
    <property type="evidence" value="ECO:0007669"/>
    <property type="project" value="UniProtKB-UniRule"/>
</dbReference>